<feature type="signal peptide" evidence="1">
    <location>
        <begin position="1"/>
        <end position="30"/>
    </location>
</feature>
<dbReference type="STRING" id="258533.BN977_05675"/>
<feature type="chain" id="PRO_5004917249" description="Secreted protein" evidence="1">
    <location>
        <begin position="31"/>
        <end position="194"/>
    </location>
</feature>
<evidence type="ECO:0000313" key="3">
    <source>
        <dbReference type="Proteomes" id="UP000028870"/>
    </source>
</evidence>
<reference evidence="2" key="1">
    <citation type="submission" date="2014-03" db="EMBL/GenBank/DDBJ databases">
        <title>Draft Genome Sequence of Mycobacterium cosmeticum DSM 44829.</title>
        <authorList>
            <person name="Croce O."/>
            <person name="Robert C."/>
            <person name="Raoult D."/>
            <person name="Drancourt M."/>
        </authorList>
    </citation>
    <scope>NUCLEOTIDE SEQUENCE [LARGE SCALE GENOMIC DNA]</scope>
    <source>
        <strain evidence="2">DSM 44829</strain>
    </source>
</reference>
<keyword evidence="1" id="KW-0732">Signal</keyword>
<organism evidence="2 3">
    <name type="scientific">Mycolicibacterium cosmeticum</name>
    <dbReference type="NCBI Taxonomy" id="258533"/>
    <lineage>
        <taxon>Bacteria</taxon>
        <taxon>Bacillati</taxon>
        <taxon>Actinomycetota</taxon>
        <taxon>Actinomycetes</taxon>
        <taxon>Mycobacteriales</taxon>
        <taxon>Mycobacteriaceae</taxon>
        <taxon>Mycolicibacterium</taxon>
    </lineage>
</organism>
<evidence type="ECO:0000313" key="2">
    <source>
        <dbReference type="EMBL" id="CDO10838.1"/>
    </source>
</evidence>
<dbReference type="EMBL" id="CCBB010000003">
    <property type="protein sequence ID" value="CDO10838.1"/>
    <property type="molecule type" value="Genomic_DNA"/>
</dbReference>
<evidence type="ECO:0000256" key="1">
    <source>
        <dbReference type="SAM" id="SignalP"/>
    </source>
</evidence>
<gene>
    <name evidence="2" type="ORF">BN977_05675</name>
</gene>
<name>W9AZ56_MYCCO</name>
<dbReference type="eggNOG" id="ENOG5032018">
    <property type="taxonomic scope" value="Bacteria"/>
</dbReference>
<reference evidence="2" key="2">
    <citation type="submission" date="2014-03" db="EMBL/GenBank/DDBJ databases">
        <authorList>
            <person name="Urmite Genomes"/>
        </authorList>
    </citation>
    <scope>NUCLEOTIDE SEQUENCE</scope>
    <source>
        <strain evidence="2">DSM 44829</strain>
    </source>
</reference>
<sequence>MNASNRLTTLGAAATALVALALPVMAPADAAPKPSGATLFLCPDFGKPGYYRVTIRGVFPMSQADAEGYLIHIDDNPAKPGHMKYYLQDDDGNGHEGDTSIAYLQVPHRHSDPGGFLRAGPGGLEYQRELSVYAYELDADGTKWYDPDRVTGEDFDEIYAAATFVDADGGARTQISQEIVRDFGAPGICDGCCS</sequence>
<comment type="caution">
    <text evidence="2">The sequence shown here is derived from an EMBL/GenBank/DDBJ whole genome shotgun (WGS) entry which is preliminary data.</text>
</comment>
<dbReference type="AlphaFoldDB" id="W9AZ56"/>
<keyword evidence="3" id="KW-1185">Reference proteome</keyword>
<proteinExistence type="predicted"/>
<accession>W9AZ56</accession>
<dbReference type="Proteomes" id="UP000028870">
    <property type="component" value="Unassembled WGS sequence"/>
</dbReference>
<dbReference type="OrthoDB" id="3527295at2"/>
<protein>
    <recommendedName>
        <fullName evidence="4">Secreted protein</fullName>
    </recommendedName>
</protein>
<dbReference type="RefSeq" id="WP_036403161.1">
    <property type="nucleotide sequence ID" value="NZ_CCBB010000003.1"/>
</dbReference>
<evidence type="ECO:0008006" key="4">
    <source>
        <dbReference type="Google" id="ProtNLM"/>
    </source>
</evidence>